<reference evidence="1" key="1">
    <citation type="submission" date="2021-03" db="EMBL/GenBank/DDBJ databases">
        <title>Draft genome sequence of rust myrtle Austropuccinia psidii MF-1, a brazilian biotype.</title>
        <authorList>
            <person name="Quecine M.C."/>
            <person name="Pachon D.M.R."/>
            <person name="Bonatelli M.L."/>
            <person name="Correr F.H."/>
            <person name="Franceschini L.M."/>
            <person name="Leite T.F."/>
            <person name="Margarido G.R.A."/>
            <person name="Almeida C.A."/>
            <person name="Ferrarezi J.A."/>
            <person name="Labate C.A."/>
        </authorList>
    </citation>
    <scope>NUCLEOTIDE SEQUENCE</scope>
    <source>
        <strain evidence="1">MF-1</strain>
    </source>
</reference>
<accession>A0A9Q3HJ92</accession>
<name>A0A9Q3HJ92_9BASI</name>
<dbReference type="EMBL" id="AVOT02019706">
    <property type="protein sequence ID" value="MBW0507431.1"/>
    <property type="molecule type" value="Genomic_DNA"/>
</dbReference>
<evidence type="ECO:0000313" key="2">
    <source>
        <dbReference type="Proteomes" id="UP000765509"/>
    </source>
</evidence>
<gene>
    <name evidence="1" type="ORF">O181_047146</name>
</gene>
<comment type="caution">
    <text evidence="1">The sequence shown here is derived from an EMBL/GenBank/DDBJ whole genome shotgun (WGS) entry which is preliminary data.</text>
</comment>
<evidence type="ECO:0000313" key="1">
    <source>
        <dbReference type="EMBL" id="MBW0507431.1"/>
    </source>
</evidence>
<proteinExistence type="predicted"/>
<keyword evidence="2" id="KW-1185">Reference proteome</keyword>
<dbReference type="AlphaFoldDB" id="A0A9Q3HJ92"/>
<sequence>MNYALKYAKRKWDKSHQTPEFKVGDLILVLTLNFNDIKGQKKLKDSFFGKLIIKALHGKNAVQVELSEELENKHPAFPVILVKHDTSSDKELFPLRNETTL</sequence>
<protein>
    <submittedName>
        <fullName evidence="1">Uncharacterized protein</fullName>
    </submittedName>
</protein>
<dbReference type="Proteomes" id="UP000765509">
    <property type="component" value="Unassembled WGS sequence"/>
</dbReference>
<organism evidence="1 2">
    <name type="scientific">Austropuccinia psidii MF-1</name>
    <dbReference type="NCBI Taxonomy" id="1389203"/>
    <lineage>
        <taxon>Eukaryota</taxon>
        <taxon>Fungi</taxon>
        <taxon>Dikarya</taxon>
        <taxon>Basidiomycota</taxon>
        <taxon>Pucciniomycotina</taxon>
        <taxon>Pucciniomycetes</taxon>
        <taxon>Pucciniales</taxon>
        <taxon>Sphaerophragmiaceae</taxon>
        <taxon>Austropuccinia</taxon>
    </lineage>
</organism>